<dbReference type="InterPro" id="IPR006558">
    <property type="entry name" value="LamG-like"/>
</dbReference>
<dbReference type="Pfam" id="PF13385">
    <property type="entry name" value="Laminin_G_3"/>
    <property type="match status" value="2"/>
</dbReference>
<dbReference type="PANTHER" id="PTHR46943">
    <property type="entry name" value="PENTRAXIN-RELATED PROTEIN PTX3"/>
    <property type="match status" value="1"/>
</dbReference>
<dbReference type="RefSeq" id="WP_195895144.1">
    <property type="nucleotide sequence ID" value="NZ_JADOGI010000023.1"/>
</dbReference>
<dbReference type="Proteomes" id="UP000605361">
    <property type="component" value="Unassembled WGS sequence"/>
</dbReference>
<dbReference type="SUPFAM" id="SSF49899">
    <property type="entry name" value="Concanavalin A-like lectins/glucanases"/>
    <property type="match status" value="2"/>
</dbReference>
<keyword evidence="2" id="KW-1015">Disulfide bond</keyword>
<evidence type="ECO:0000256" key="1">
    <source>
        <dbReference type="ARBA" id="ARBA00022729"/>
    </source>
</evidence>
<evidence type="ECO:0000256" key="3">
    <source>
        <dbReference type="SAM" id="MobiDB-lite"/>
    </source>
</evidence>
<dbReference type="InterPro" id="IPR013320">
    <property type="entry name" value="ConA-like_dom_sf"/>
</dbReference>
<dbReference type="GO" id="GO:0006955">
    <property type="term" value="P:immune response"/>
    <property type="evidence" value="ECO:0007669"/>
    <property type="project" value="InterPro"/>
</dbReference>
<name>A0A931A4Q7_9ACTN</name>
<accession>A0A931A4Q7</accession>
<dbReference type="PANTHER" id="PTHR46943:SF1">
    <property type="entry name" value="PENTRAXIN-RELATED PROTEIN PTX3"/>
    <property type="match status" value="1"/>
</dbReference>
<feature type="region of interest" description="Disordered" evidence="3">
    <location>
        <begin position="1"/>
        <end position="63"/>
    </location>
</feature>
<feature type="domain" description="LamG-like jellyroll fold" evidence="4">
    <location>
        <begin position="733"/>
        <end position="876"/>
    </location>
</feature>
<feature type="compositionally biased region" description="Low complexity" evidence="3">
    <location>
        <begin position="1"/>
        <end position="35"/>
    </location>
</feature>
<reference evidence="5" key="1">
    <citation type="submission" date="2020-11" db="EMBL/GenBank/DDBJ databases">
        <title>Whole-genome analyses of Nonomuraea sp. K274.</title>
        <authorList>
            <person name="Veyisoglu A."/>
        </authorList>
    </citation>
    <scope>NUCLEOTIDE SEQUENCE</scope>
    <source>
        <strain evidence="5">K274</strain>
    </source>
</reference>
<comment type="caution">
    <text evidence="5">The sequence shown here is derived from an EMBL/GenBank/DDBJ whole genome shotgun (WGS) entry which is preliminary data.</text>
</comment>
<gene>
    <name evidence="5" type="ORF">ITP53_10475</name>
</gene>
<dbReference type="AlphaFoldDB" id="A0A931A4Q7"/>
<dbReference type="SMART" id="SM00560">
    <property type="entry name" value="LamGL"/>
    <property type="match status" value="2"/>
</dbReference>
<proteinExistence type="predicted"/>
<dbReference type="InterPro" id="IPR042837">
    <property type="entry name" value="PTX3"/>
</dbReference>
<evidence type="ECO:0000256" key="2">
    <source>
        <dbReference type="ARBA" id="ARBA00023157"/>
    </source>
</evidence>
<sequence>MGAVAVGADAAVAPATAAPASPAAEPAPPAGRAVPDTATEQGAQRAARQSGKRVEVGSMRTETRTVYATPEGSFVLEQHARPVRVRQDGRWTEVDTTLRRQADGSVAPVATAVGLRFSGGGRTPMATVARGARSLAVSWPGALPVPALDGATATYAEVLPGVDLQVTADVDGFSHVLVVKSRQAALSGRLDRLRYSLDSQGLSVRQSKGGGLQAVDPAGTEVFTAPTPLMWDTPETSGTLRAATAARPGEGPPPGSRHERMGLEVAGDTLALAPDRGMLTAPGTRYPIYLDPSVSAPRGAWTAVWRKYPNTNYLNSGDVARVGYEGQTGQTNRSFFQMNNGSAIHGKQIIRATLRTYESWSWSCGARPVELWLTSVIGNTTTWNNQPAWVAWLDTENVAKGWSTACPGGGVEFDATHAAVRAAAENWPTITLGLRAANEGDTYAWKKFHNNPVLVIEYNSPPATPAAADAWSDPGGGCVSGDARPAVGTATPKLWAKLRDGDNSVKGRFEWHRDGARIGEFLTPAASSGNAFYAGVPAGAYQDGSVIRWRVRAEDGIATSAWSPWCEIRVDTTAPEREPVVTSEQYPENAWGVGLGRAGSFTFGANGVADVTAFVYGLNDVPDTEVNASGGQAAVWLTPDEDGPNVLSVRSKDAAGKQGPIRSYVFNVRDGTGPTGHWTLDEGQGGAAADSAGDHPMTLGGAAWTDGRQAGALRFAGAGQHAATAAGIVASERNLAVSAWVRLAGTTLPDHNAAAVSQDGELHAGPWLGYRAATRSWSFKLNNSAGTSQSVWADNPAVVPRAGEWTHLTGVYDAAAKAMYLYVDGHLAAGPVPYHGGAGPAGSLRLGQAQHQGGMTDPWPGDVDDVRVWDRAVYADEIVRLVNQGSTPTGHWTLDEGTGTAAADATGRTGPLTLGGDAAWTQGWLGGALAVDGIAGHAAAGKAAVRTDQSFTVAAWVQLDTLPAADVVAVAQGGERTSAFALGYTAQGPRWGFGMITADADAPDLVMARSDAVPYTMEWTHVAGVYDAPARKLRVYVGGQFVAAAETDFHSTWNADGPLQVGRGIFAGAMMAHWPGTLDDVRTYQGALGDDDIARLAAE</sequence>
<protein>
    <submittedName>
        <fullName evidence="5">LamG domain-containing protein</fullName>
    </submittedName>
</protein>
<dbReference type="EMBL" id="JADOGI010000023">
    <property type="protein sequence ID" value="MBF8186166.1"/>
    <property type="molecule type" value="Genomic_DNA"/>
</dbReference>
<dbReference type="NCBIfam" id="NF033679">
    <property type="entry name" value="DNRLRE_dom"/>
    <property type="match status" value="1"/>
</dbReference>
<keyword evidence="6" id="KW-1185">Reference proteome</keyword>
<keyword evidence="1" id="KW-0732">Signal</keyword>
<evidence type="ECO:0000313" key="5">
    <source>
        <dbReference type="EMBL" id="MBF8186166.1"/>
    </source>
</evidence>
<dbReference type="Gene3D" id="2.60.120.200">
    <property type="match status" value="2"/>
</dbReference>
<feature type="domain" description="LamG-like jellyroll fold" evidence="4">
    <location>
        <begin position="949"/>
        <end position="1091"/>
    </location>
</feature>
<evidence type="ECO:0000259" key="4">
    <source>
        <dbReference type="SMART" id="SM00560"/>
    </source>
</evidence>
<evidence type="ECO:0000313" key="6">
    <source>
        <dbReference type="Proteomes" id="UP000605361"/>
    </source>
</evidence>
<organism evidence="5 6">
    <name type="scientific">Nonomuraea cypriaca</name>
    <dbReference type="NCBI Taxonomy" id="1187855"/>
    <lineage>
        <taxon>Bacteria</taxon>
        <taxon>Bacillati</taxon>
        <taxon>Actinomycetota</taxon>
        <taxon>Actinomycetes</taxon>
        <taxon>Streptosporangiales</taxon>
        <taxon>Streptosporangiaceae</taxon>
        <taxon>Nonomuraea</taxon>
    </lineage>
</organism>